<dbReference type="Gene3D" id="3.30.9.10">
    <property type="entry name" value="D-Amino Acid Oxidase, subunit A, domain 2"/>
    <property type="match status" value="1"/>
</dbReference>
<dbReference type="InterPro" id="IPR036188">
    <property type="entry name" value="FAD/NAD-bd_sf"/>
</dbReference>
<proteinExistence type="predicted"/>
<name>A0A7W0HVV3_9ACTN</name>
<dbReference type="Proteomes" id="UP000530928">
    <property type="component" value="Unassembled WGS sequence"/>
</dbReference>
<dbReference type="PANTHER" id="PTHR46865:SF2">
    <property type="entry name" value="MONOOXYGENASE"/>
    <property type="match status" value="1"/>
</dbReference>
<dbReference type="PANTHER" id="PTHR46865">
    <property type="entry name" value="OXIDOREDUCTASE-RELATED"/>
    <property type="match status" value="1"/>
</dbReference>
<gene>
    <name evidence="2" type="ORF">HNR30_008855</name>
</gene>
<protein>
    <submittedName>
        <fullName evidence="2">2-polyprenyl-6-methoxyphenol hydroxylase-like FAD-dependent oxidoreductase</fullName>
    </submittedName>
</protein>
<evidence type="ECO:0000313" key="2">
    <source>
        <dbReference type="EMBL" id="MBA2897457.1"/>
    </source>
</evidence>
<evidence type="ECO:0000313" key="3">
    <source>
        <dbReference type="Proteomes" id="UP000530928"/>
    </source>
</evidence>
<dbReference type="InterPro" id="IPR051704">
    <property type="entry name" value="FAD_aromatic-hydroxylase"/>
</dbReference>
<dbReference type="AlphaFoldDB" id="A0A7W0HVV3"/>
<dbReference type="PRINTS" id="PR00420">
    <property type="entry name" value="RNGMNOXGNASE"/>
</dbReference>
<feature type="domain" description="FAD-binding" evidence="1">
    <location>
        <begin position="4"/>
        <end position="324"/>
    </location>
</feature>
<accession>A0A7W0HVV3</accession>
<sequence length="402" mass="43462">MKHILISGGSIAGLALAHWLPRYGFSVTVVERAPAPRPGGQAVDLRGVAREVAERMGIMARIRAASIDERGLAYVDASGRRRAAMPADLFGGEGAVAEIEILRGDLTDILYDAAQQGVEYLFDDSITSIADADDGVVVSFERAAPRRFDLVVGADGLHSNVRRLAFGSEQRFVHHLGAYTAYFTIPVDGLTLGHWFLLHSAPGGRLAGIRPEKGRSAKAMFSFTATDLVYDRHDAAGQRRILRERFSDMGWHTPYLLSVMEQAPDFFFDTISQVRMDSWSCGRVVLLGDAGYCGSPLSGNGTAMAMVGAYVLAGELAAAGGEHGTAFARYEEAMRPYVTECQKLPPGGVGGFLPGSRMAIRMRNLSVKVMTSRPLRGLMAKAAQKADSITLKPYDEHVHSTL</sequence>
<dbReference type="Pfam" id="PF01494">
    <property type="entry name" value="FAD_binding_3"/>
    <property type="match status" value="1"/>
</dbReference>
<dbReference type="RefSeq" id="WP_181616156.1">
    <property type="nucleotide sequence ID" value="NZ_BAABAM010000013.1"/>
</dbReference>
<reference evidence="2 3" key="1">
    <citation type="submission" date="2020-07" db="EMBL/GenBank/DDBJ databases">
        <title>Genomic Encyclopedia of Type Strains, Phase IV (KMG-IV): sequencing the most valuable type-strain genomes for metagenomic binning, comparative biology and taxonomic classification.</title>
        <authorList>
            <person name="Goeker M."/>
        </authorList>
    </citation>
    <scope>NUCLEOTIDE SEQUENCE [LARGE SCALE GENOMIC DNA]</scope>
    <source>
        <strain evidence="2 3">DSM 45533</strain>
    </source>
</reference>
<keyword evidence="3" id="KW-1185">Reference proteome</keyword>
<dbReference type="EMBL" id="JACDUR010000011">
    <property type="protein sequence ID" value="MBA2897457.1"/>
    <property type="molecule type" value="Genomic_DNA"/>
</dbReference>
<dbReference type="GO" id="GO:0071949">
    <property type="term" value="F:FAD binding"/>
    <property type="evidence" value="ECO:0007669"/>
    <property type="project" value="InterPro"/>
</dbReference>
<dbReference type="SUPFAM" id="SSF51905">
    <property type="entry name" value="FAD/NAD(P)-binding domain"/>
    <property type="match status" value="1"/>
</dbReference>
<dbReference type="Gene3D" id="3.50.50.60">
    <property type="entry name" value="FAD/NAD(P)-binding domain"/>
    <property type="match status" value="1"/>
</dbReference>
<dbReference type="InterPro" id="IPR002938">
    <property type="entry name" value="FAD-bd"/>
</dbReference>
<comment type="caution">
    <text evidence="2">The sequence shown here is derived from an EMBL/GenBank/DDBJ whole genome shotgun (WGS) entry which is preliminary data.</text>
</comment>
<organism evidence="2 3">
    <name type="scientific">Nonomuraea soli</name>
    <dbReference type="NCBI Taxonomy" id="1032476"/>
    <lineage>
        <taxon>Bacteria</taxon>
        <taxon>Bacillati</taxon>
        <taxon>Actinomycetota</taxon>
        <taxon>Actinomycetes</taxon>
        <taxon>Streptosporangiales</taxon>
        <taxon>Streptosporangiaceae</taxon>
        <taxon>Nonomuraea</taxon>
    </lineage>
</organism>
<evidence type="ECO:0000259" key="1">
    <source>
        <dbReference type="Pfam" id="PF01494"/>
    </source>
</evidence>